<organism evidence="12 13">
    <name type="scientific">Ceratopteris richardii</name>
    <name type="common">Triangle waterfern</name>
    <dbReference type="NCBI Taxonomy" id="49495"/>
    <lineage>
        <taxon>Eukaryota</taxon>
        <taxon>Viridiplantae</taxon>
        <taxon>Streptophyta</taxon>
        <taxon>Embryophyta</taxon>
        <taxon>Tracheophyta</taxon>
        <taxon>Polypodiopsida</taxon>
        <taxon>Polypodiidae</taxon>
        <taxon>Polypodiales</taxon>
        <taxon>Pteridineae</taxon>
        <taxon>Pteridaceae</taxon>
        <taxon>Parkerioideae</taxon>
        <taxon>Ceratopteris</taxon>
    </lineage>
</organism>
<evidence type="ECO:0000256" key="10">
    <source>
        <dbReference type="SAM" id="MobiDB-lite"/>
    </source>
</evidence>
<evidence type="ECO:0000259" key="11">
    <source>
        <dbReference type="PROSITE" id="PS50011"/>
    </source>
</evidence>
<dbReference type="GO" id="GO:0005524">
    <property type="term" value="F:ATP binding"/>
    <property type="evidence" value="ECO:0007669"/>
    <property type="project" value="UniProtKB-KW"/>
</dbReference>
<dbReference type="SUPFAM" id="SSF56112">
    <property type="entry name" value="Protein kinase-like (PK-like)"/>
    <property type="match status" value="1"/>
</dbReference>
<evidence type="ECO:0000256" key="3">
    <source>
        <dbReference type="ARBA" id="ARBA00022527"/>
    </source>
</evidence>
<dbReference type="PROSITE" id="PS00108">
    <property type="entry name" value="PROTEIN_KINASE_ST"/>
    <property type="match status" value="1"/>
</dbReference>
<dbReference type="SMART" id="SM00220">
    <property type="entry name" value="S_TKc"/>
    <property type="match status" value="1"/>
</dbReference>
<dbReference type="InterPro" id="IPR011009">
    <property type="entry name" value="Kinase-like_dom_sf"/>
</dbReference>
<dbReference type="Gene3D" id="3.30.200.20">
    <property type="entry name" value="Phosphorylase Kinase, domain 1"/>
    <property type="match status" value="1"/>
</dbReference>
<protein>
    <recommendedName>
        <fullName evidence="2">non-specific serine/threonine protein kinase</fullName>
        <ecNumber evidence="2">2.7.11.1</ecNumber>
    </recommendedName>
</protein>
<keyword evidence="5" id="KW-0547">Nucleotide-binding</keyword>
<keyword evidence="3" id="KW-0723">Serine/threonine-protein kinase</keyword>
<comment type="catalytic activity">
    <reaction evidence="9">
        <text>L-seryl-[protein] + ATP = O-phospho-L-seryl-[protein] + ADP + H(+)</text>
        <dbReference type="Rhea" id="RHEA:17989"/>
        <dbReference type="Rhea" id="RHEA-COMP:9863"/>
        <dbReference type="Rhea" id="RHEA-COMP:11604"/>
        <dbReference type="ChEBI" id="CHEBI:15378"/>
        <dbReference type="ChEBI" id="CHEBI:29999"/>
        <dbReference type="ChEBI" id="CHEBI:30616"/>
        <dbReference type="ChEBI" id="CHEBI:83421"/>
        <dbReference type="ChEBI" id="CHEBI:456216"/>
        <dbReference type="EC" id="2.7.11.1"/>
    </reaction>
</comment>
<keyword evidence="6" id="KW-0418">Kinase</keyword>
<comment type="similarity">
    <text evidence="1">Belongs to the protein kinase superfamily. AGC Ser/Thr protein kinase family.</text>
</comment>
<name>A0A8T2V7A3_CERRI</name>
<proteinExistence type="inferred from homology"/>
<dbReference type="EC" id="2.7.11.1" evidence="2"/>
<evidence type="ECO:0000313" key="12">
    <source>
        <dbReference type="EMBL" id="KAH7443090.1"/>
    </source>
</evidence>
<dbReference type="PANTHER" id="PTHR45637">
    <property type="entry name" value="FLIPPASE KINASE 1-RELATED"/>
    <property type="match status" value="1"/>
</dbReference>
<feature type="region of interest" description="Disordered" evidence="10">
    <location>
        <begin position="78"/>
        <end position="97"/>
    </location>
</feature>
<dbReference type="FunFam" id="1.10.510.10:FF:000020">
    <property type="entry name" value="serine/threonine-protein kinase D6PK-like"/>
    <property type="match status" value="1"/>
</dbReference>
<sequence length="895" mass="98518">MVASLAELHYAKHTSESDSQSPAPLKLMRSAWRTAAAANESTSDDSTSLFRKLLSFHRGFNISRTRVRSDINGLKHQEALKSSSGTSARTPVKEGSSARVVSKTINAAVGKNANERITCKISDSESKVGRRWSSFKRLGLQTNRQERNLNNQKANHHDDMGSDCATKSCDKFPRLHQHDRGAQSHGTHGAPVSVPNVNGKLTLKDVISTLNTEEEDDFTVQKGVRRRGKGNPRPNLGTAHTVSGNDTVHMRSSDVSQERAPVESIKRIKAANPALLGSAHSTVGDIAVYASDNSSNNTRWSSTSCASTDTSLTCNSAGRSSCDSRTSIIPALPFSSHAKPHKAQDATWIAMRNAQLLNRGAPLSLAHFKLIRRIGHGDIGSVFLAHLKESATASPLDKTLLFAIKIVDKDAASSRNKLQRMYMEKEILQSVDHPFLPTLYAHFDCNNCSCLVIDYCPGGDLYVLRQKQPGRRFSLIAARFYVSEVLVALEYLHMLGIVYRDLKPENVLVQQDGHIMLTDFDLSFKSNVDPQLIRRPSVSSDSCSLPESSPHLTLPALLPASALPKRRLMRSHSQSATMSSSSTLSASLINADPTNCRVAPAARNVCSVVPLTSCSGVDSERHGCAVVQKEPVSLSTRHSHHSTSCTEEPVTTKQSGTSATEPSHPPKQNDRAGNLHEAGYSREKENNINGLGQHGRTHDNHRIKHLGRDPLSATEYEENHSNVVMELVAEPTHARSLSFVGTHEYLAPEIIGGHGHGSTVDWWTMGVFLYELLFGTTPFKGSSNEKTLKNIINKELAFPEDTDDLELSNAKNLIQCLLEKDPSKRLGFSKGAAEIKQHSFFKDVNWALIRCAQPPEVPWPYRKKQLTTSSLNYHQVPHHLSSRRSSRPVHPFEFF</sequence>
<dbReference type="InterPro" id="IPR008271">
    <property type="entry name" value="Ser/Thr_kinase_AS"/>
</dbReference>
<dbReference type="FunFam" id="1.10.510.10:FF:000294">
    <property type="entry name" value="Serine/threonine-protein kinase OXI1"/>
    <property type="match status" value="1"/>
</dbReference>
<evidence type="ECO:0000256" key="1">
    <source>
        <dbReference type="ARBA" id="ARBA00009903"/>
    </source>
</evidence>
<keyword evidence="7" id="KW-0067">ATP-binding</keyword>
<feature type="region of interest" description="Disordered" evidence="10">
    <location>
        <begin position="218"/>
        <end position="247"/>
    </location>
</feature>
<dbReference type="Pfam" id="PF00069">
    <property type="entry name" value="Pkinase"/>
    <property type="match status" value="2"/>
</dbReference>
<evidence type="ECO:0000256" key="8">
    <source>
        <dbReference type="ARBA" id="ARBA00047899"/>
    </source>
</evidence>
<feature type="domain" description="Protein kinase" evidence="11">
    <location>
        <begin position="368"/>
        <end position="841"/>
    </location>
</feature>
<evidence type="ECO:0000256" key="4">
    <source>
        <dbReference type="ARBA" id="ARBA00022679"/>
    </source>
</evidence>
<evidence type="ECO:0000256" key="7">
    <source>
        <dbReference type="ARBA" id="ARBA00022840"/>
    </source>
</evidence>
<dbReference type="Gene3D" id="1.10.510.10">
    <property type="entry name" value="Transferase(Phosphotransferase) domain 1"/>
    <property type="match status" value="2"/>
</dbReference>
<dbReference type="GO" id="GO:0004674">
    <property type="term" value="F:protein serine/threonine kinase activity"/>
    <property type="evidence" value="ECO:0007669"/>
    <property type="project" value="UniProtKB-KW"/>
</dbReference>
<dbReference type="Proteomes" id="UP000825935">
    <property type="component" value="Chromosome 2"/>
</dbReference>
<evidence type="ECO:0000256" key="9">
    <source>
        <dbReference type="ARBA" id="ARBA00048679"/>
    </source>
</evidence>
<feature type="compositionally biased region" description="Polar residues" evidence="10">
    <location>
        <begin position="649"/>
        <end position="661"/>
    </location>
</feature>
<feature type="region of interest" description="Disordered" evidence="10">
    <location>
        <begin position="631"/>
        <end position="674"/>
    </location>
</feature>
<dbReference type="EMBL" id="CM035407">
    <property type="protein sequence ID" value="KAH7443090.1"/>
    <property type="molecule type" value="Genomic_DNA"/>
</dbReference>
<reference evidence="12" key="1">
    <citation type="submission" date="2021-08" db="EMBL/GenBank/DDBJ databases">
        <title>WGS assembly of Ceratopteris richardii.</title>
        <authorList>
            <person name="Marchant D.B."/>
            <person name="Chen G."/>
            <person name="Jenkins J."/>
            <person name="Shu S."/>
            <person name="Leebens-Mack J."/>
            <person name="Grimwood J."/>
            <person name="Schmutz J."/>
            <person name="Soltis P."/>
            <person name="Soltis D."/>
            <person name="Chen Z.-H."/>
        </authorList>
    </citation>
    <scope>NUCLEOTIDE SEQUENCE</scope>
    <source>
        <strain evidence="12">Whitten #5841</strain>
        <tissue evidence="12">Leaf</tissue>
    </source>
</reference>
<comment type="caution">
    <text evidence="12">The sequence shown here is derived from an EMBL/GenBank/DDBJ whole genome shotgun (WGS) entry which is preliminary data.</text>
</comment>
<dbReference type="PROSITE" id="PS50011">
    <property type="entry name" value="PROTEIN_KINASE_DOM"/>
    <property type="match status" value="1"/>
</dbReference>
<feature type="compositionally biased region" description="Polar residues" evidence="10">
    <location>
        <begin position="80"/>
        <end position="89"/>
    </location>
</feature>
<dbReference type="InterPro" id="IPR000719">
    <property type="entry name" value="Prot_kinase_dom"/>
</dbReference>
<dbReference type="AlphaFoldDB" id="A0A8T2V7A3"/>
<evidence type="ECO:0000313" key="13">
    <source>
        <dbReference type="Proteomes" id="UP000825935"/>
    </source>
</evidence>
<evidence type="ECO:0000256" key="5">
    <source>
        <dbReference type="ARBA" id="ARBA00022741"/>
    </source>
</evidence>
<evidence type="ECO:0000256" key="2">
    <source>
        <dbReference type="ARBA" id="ARBA00012513"/>
    </source>
</evidence>
<keyword evidence="4" id="KW-0808">Transferase</keyword>
<keyword evidence="13" id="KW-1185">Reference proteome</keyword>
<feature type="region of interest" description="Disordered" evidence="10">
    <location>
        <begin position="177"/>
        <end position="196"/>
    </location>
</feature>
<dbReference type="OrthoDB" id="10376415at2759"/>
<comment type="catalytic activity">
    <reaction evidence="8">
        <text>L-threonyl-[protein] + ATP = O-phospho-L-threonyl-[protein] + ADP + H(+)</text>
        <dbReference type="Rhea" id="RHEA:46608"/>
        <dbReference type="Rhea" id="RHEA-COMP:11060"/>
        <dbReference type="Rhea" id="RHEA-COMP:11605"/>
        <dbReference type="ChEBI" id="CHEBI:15378"/>
        <dbReference type="ChEBI" id="CHEBI:30013"/>
        <dbReference type="ChEBI" id="CHEBI:30616"/>
        <dbReference type="ChEBI" id="CHEBI:61977"/>
        <dbReference type="ChEBI" id="CHEBI:456216"/>
        <dbReference type="EC" id="2.7.11.1"/>
    </reaction>
</comment>
<evidence type="ECO:0000256" key="6">
    <source>
        <dbReference type="ARBA" id="ARBA00022777"/>
    </source>
</evidence>
<accession>A0A8T2V7A3</accession>
<gene>
    <name evidence="12" type="ORF">KP509_02G018800</name>
</gene>